<evidence type="ECO:0000313" key="3">
    <source>
        <dbReference type="EMBL" id="SFF03051.1"/>
    </source>
</evidence>
<keyword evidence="4" id="KW-1185">Reference proteome</keyword>
<dbReference type="SMART" id="SM00698">
    <property type="entry name" value="MORN"/>
    <property type="match status" value="6"/>
</dbReference>
<protein>
    <submittedName>
        <fullName evidence="3">Uncharacterized conserved protein</fullName>
    </submittedName>
</protein>
<dbReference type="PANTHER" id="PTHR43215">
    <property type="entry name" value="RADIAL SPOKE HEAD 1 HOMOLOG"/>
    <property type="match status" value="1"/>
</dbReference>
<proteinExistence type="predicted"/>
<dbReference type="EMBL" id="FONY01000013">
    <property type="protein sequence ID" value="SFF03051.1"/>
    <property type="molecule type" value="Genomic_DNA"/>
</dbReference>
<keyword evidence="2" id="KW-0812">Transmembrane</keyword>
<feature type="transmembrane region" description="Helical" evidence="2">
    <location>
        <begin position="21"/>
        <end position="41"/>
    </location>
</feature>
<dbReference type="InterPro" id="IPR008993">
    <property type="entry name" value="TIMP-like_OB-fold"/>
</dbReference>
<reference evidence="3 4" key="1">
    <citation type="submission" date="2016-10" db="EMBL/GenBank/DDBJ databases">
        <authorList>
            <person name="de Groot N.N."/>
        </authorList>
    </citation>
    <scope>NUCLEOTIDE SEQUENCE [LARGE SCALE GENOMIC DNA]</scope>
    <source>
        <strain>GEY</strain>
        <strain evidence="4">DSM 9560</strain>
    </source>
</reference>
<dbReference type="STRING" id="1003.SAMN04488541_101363"/>
<dbReference type="PANTHER" id="PTHR43215:SF14">
    <property type="entry name" value="RADIAL SPOKE HEAD 1 HOMOLOG"/>
    <property type="match status" value="1"/>
</dbReference>
<dbReference type="FunFam" id="2.20.110.10:FF:000002">
    <property type="entry name" value="Phosphatidylinositol 4-phosphate 5-kinase 8"/>
    <property type="match status" value="1"/>
</dbReference>
<evidence type="ECO:0000313" key="4">
    <source>
        <dbReference type="Proteomes" id="UP000199513"/>
    </source>
</evidence>
<dbReference type="SUPFAM" id="SSF82185">
    <property type="entry name" value="Histone H3 K4-specific methyltransferase SET7/9 N-terminal domain"/>
    <property type="match status" value="1"/>
</dbReference>
<name>A0A1I2FEZ2_9BACT</name>
<accession>A0A1I2FEZ2</accession>
<keyword evidence="2" id="KW-1133">Transmembrane helix</keyword>
<dbReference type="GO" id="GO:0005829">
    <property type="term" value="C:cytosol"/>
    <property type="evidence" value="ECO:0007669"/>
    <property type="project" value="TreeGrafter"/>
</dbReference>
<dbReference type="Gene3D" id="2.20.110.10">
    <property type="entry name" value="Histone H3 K4-specific methyltransferase SET7/9 N-terminal domain"/>
    <property type="match status" value="3"/>
</dbReference>
<dbReference type="Pfam" id="PF02493">
    <property type="entry name" value="MORN"/>
    <property type="match status" value="6"/>
</dbReference>
<organism evidence="3 4">
    <name type="scientific">Thermoflexibacter ruber</name>
    <dbReference type="NCBI Taxonomy" id="1003"/>
    <lineage>
        <taxon>Bacteria</taxon>
        <taxon>Pseudomonadati</taxon>
        <taxon>Bacteroidota</taxon>
        <taxon>Cytophagia</taxon>
        <taxon>Cytophagales</taxon>
        <taxon>Thermoflexibacteraceae</taxon>
        <taxon>Thermoflexibacter</taxon>
    </lineage>
</organism>
<gene>
    <name evidence="3" type="ORF">SAMN04488541_101363</name>
</gene>
<dbReference type="AlphaFoldDB" id="A0A1I2FEZ2"/>
<keyword evidence="1" id="KW-0677">Repeat</keyword>
<dbReference type="Proteomes" id="UP000199513">
    <property type="component" value="Unassembled WGS sequence"/>
</dbReference>
<dbReference type="InterPro" id="IPR003409">
    <property type="entry name" value="MORN"/>
</dbReference>
<evidence type="ECO:0000256" key="2">
    <source>
        <dbReference type="SAM" id="Phobius"/>
    </source>
</evidence>
<evidence type="ECO:0000256" key="1">
    <source>
        <dbReference type="ARBA" id="ARBA00022737"/>
    </source>
</evidence>
<dbReference type="SUPFAM" id="SSF50242">
    <property type="entry name" value="TIMP-like"/>
    <property type="match status" value="1"/>
</dbReference>
<sequence>MESSPFLAFANDYKLQYIETVILMIKNIFILAFLFLSHVTLSQDIEPSASGGKYKGAYKDGKRNGRGTFIWSDGTKYVGQWVDDLMEGYGTLTLPDGTKYVGYWKNGQRDGFGTFTWANGDVYQGQFKNNKKHGDGILKMKDGSEYSGQWANDMANGKGTFIWSNKTKYIGDWKDNKRHGQGVTISVSGKIEQGNYDNDRYVPCSCPPNEQFSVEEAYEKFDAVFVGKITVFAGEMANVKILQYWKGEILDEISVVIKIGYSSCDWIYFQDETYLFYAKKVSNGIYYTNLCTRTAKLQDALADIKILEQKVPCIDKTKTSPITSSTVTGYVCGCDGNSYRSPNEARKNGVQTWKLGLCGNKK</sequence>
<keyword evidence="2" id="KW-0472">Membrane</keyword>